<dbReference type="InterPro" id="IPR012349">
    <property type="entry name" value="Split_barrel_FMN-bd"/>
</dbReference>
<feature type="region of interest" description="Disordered" evidence="1">
    <location>
        <begin position="24"/>
        <end position="58"/>
    </location>
</feature>
<evidence type="ECO:0000259" key="2">
    <source>
        <dbReference type="Pfam" id="PF13883"/>
    </source>
</evidence>
<feature type="compositionally biased region" description="Low complexity" evidence="1">
    <location>
        <begin position="87"/>
        <end position="102"/>
    </location>
</feature>
<feature type="region of interest" description="Disordered" evidence="1">
    <location>
        <begin position="71"/>
        <end position="163"/>
    </location>
</feature>
<reference evidence="3 4" key="1">
    <citation type="submission" date="2011-10" db="EMBL/GenBank/DDBJ databases">
        <authorList>
            <person name="Genoscope - CEA"/>
        </authorList>
    </citation>
    <scope>NUCLEOTIDE SEQUENCE [LARGE SCALE GENOMIC DNA]</scope>
    <source>
        <strain evidence="3 4">RCC 1105</strain>
    </source>
</reference>
<dbReference type="PANTHER" id="PTHR13343">
    <property type="entry name" value="CREG1 PROTEIN"/>
    <property type="match status" value="1"/>
</dbReference>
<dbReference type="SUPFAM" id="SSF50475">
    <property type="entry name" value="FMN-binding split barrel"/>
    <property type="match status" value="1"/>
</dbReference>
<dbReference type="InterPro" id="IPR055343">
    <property type="entry name" value="CREG_beta-barrel"/>
</dbReference>
<dbReference type="eggNOG" id="ENOG502QQRH">
    <property type="taxonomic scope" value="Eukaryota"/>
</dbReference>
<evidence type="ECO:0000313" key="4">
    <source>
        <dbReference type="Proteomes" id="UP000198341"/>
    </source>
</evidence>
<sequence length="437" mass="48247">MTTNCFSLNNEVFCPLPQRIGRQQRLENNNRASAGDRRRRKGGGCVVFGSMNPNGRRTAAGGVEETIAHRRFSAGGNQQRKSVSSVNTNKDNTNSTINSNNSGAPSPPQAKQVENTENTSNSNNKVKIVNGDKSKGELELPRQSDYDSKNNTKNRTRTNGAPMTKLLRTPMAGGVVTAGSRDKELPPLSIAARNLMEQADYADLSTTMNALHHRRAGYPFCSTVDFATDSTGHPIFCLSPLAIHTRNIAGDPKCSLTVKMNGWGGLANARVTLFGDVYKLPKGEYSAAANEIFKNKYSTRKESTELEDLWGDYSFFRMNRLIDAYFVGGFGSLNWINMEEYKNAAPDAIVTPSHDRNVLDTLAQLNTRYSGELMKLVENGCDDLWVISIDKFGMEVRVRVGGSSYITRVKFPDAVTTYEEACRACEEIIELKSYLDS</sequence>
<dbReference type="PANTHER" id="PTHR13343:SF29">
    <property type="entry name" value="PYRIDOXAMINE 5'-PHOSPHATE OXIDASE FAMILY PROTEIN"/>
    <property type="match status" value="1"/>
</dbReference>
<accession>K8F3Q7</accession>
<name>K8F3Q7_9CHLO</name>
<keyword evidence="4" id="KW-1185">Reference proteome</keyword>
<dbReference type="Gene3D" id="2.30.110.10">
    <property type="entry name" value="Electron Transport, Fmn-binding Protein, Chain A"/>
    <property type="match status" value="1"/>
</dbReference>
<feature type="compositionally biased region" description="Basic and acidic residues" evidence="1">
    <location>
        <begin position="130"/>
        <end position="150"/>
    </location>
</feature>
<organism evidence="3 4">
    <name type="scientific">Bathycoccus prasinos</name>
    <dbReference type="NCBI Taxonomy" id="41875"/>
    <lineage>
        <taxon>Eukaryota</taxon>
        <taxon>Viridiplantae</taxon>
        <taxon>Chlorophyta</taxon>
        <taxon>Mamiellophyceae</taxon>
        <taxon>Mamiellales</taxon>
        <taxon>Bathycoccaceae</taxon>
        <taxon>Bathycoccus</taxon>
    </lineage>
</organism>
<feature type="domain" description="CREG-like beta-barrel" evidence="2">
    <location>
        <begin position="191"/>
        <end position="342"/>
    </location>
</feature>
<gene>
    <name evidence="3" type="ORF">Bathy09g00150</name>
</gene>
<dbReference type="GeneID" id="19013522"/>
<proteinExistence type="predicted"/>
<feature type="compositionally biased region" description="Low complexity" evidence="1">
    <location>
        <begin position="113"/>
        <end position="127"/>
    </location>
</feature>
<dbReference type="EMBL" id="FO082270">
    <property type="protein sequence ID" value="CCO66710.1"/>
    <property type="molecule type" value="Genomic_DNA"/>
</dbReference>
<dbReference type="AlphaFoldDB" id="K8F3Q7"/>
<protein>
    <recommendedName>
        <fullName evidence="2">CREG-like beta-barrel domain-containing protein</fullName>
    </recommendedName>
</protein>
<dbReference type="RefSeq" id="XP_007511150.1">
    <property type="nucleotide sequence ID" value="XM_007511088.1"/>
</dbReference>
<evidence type="ECO:0000313" key="3">
    <source>
        <dbReference type="EMBL" id="CCO66710.1"/>
    </source>
</evidence>
<dbReference type="GO" id="GO:0005737">
    <property type="term" value="C:cytoplasm"/>
    <property type="evidence" value="ECO:0007669"/>
    <property type="project" value="UniProtKB-ARBA"/>
</dbReference>
<dbReference type="KEGG" id="bpg:Bathy09g00150"/>
<dbReference type="Pfam" id="PF13883">
    <property type="entry name" value="CREG_beta-barrel"/>
    <property type="match status" value="1"/>
</dbReference>
<dbReference type="OrthoDB" id="2138282at2759"/>
<dbReference type="Proteomes" id="UP000198341">
    <property type="component" value="Chromosome 9"/>
</dbReference>
<evidence type="ECO:0000256" key="1">
    <source>
        <dbReference type="SAM" id="MobiDB-lite"/>
    </source>
</evidence>
<feature type="compositionally biased region" description="Polar residues" evidence="1">
    <location>
        <begin position="75"/>
        <end position="86"/>
    </location>
</feature>